<gene>
    <name evidence="1" type="ORF">ACERLL_07170</name>
</gene>
<proteinExistence type="predicted"/>
<dbReference type="Proteomes" id="UP001575181">
    <property type="component" value="Unassembled WGS sequence"/>
</dbReference>
<accession>A0ABV4TTE8</accession>
<organism evidence="1 2">
    <name type="scientific">Thiohalorhabdus methylotrophus</name>
    <dbReference type="NCBI Taxonomy" id="3242694"/>
    <lineage>
        <taxon>Bacteria</taxon>
        <taxon>Pseudomonadati</taxon>
        <taxon>Pseudomonadota</taxon>
        <taxon>Gammaproteobacteria</taxon>
        <taxon>Thiohalorhabdales</taxon>
        <taxon>Thiohalorhabdaceae</taxon>
        <taxon>Thiohalorhabdus</taxon>
    </lineage>
</organism>
<dbReference type="EMBL" id="JBGUAW010000004">
    <property type="protein sequence ID" value="MFA9460604.1"/>
    <property type="molecule type" value="Genomic_DNA"/>
</dbReference>
<sequence>MSETFWLLLLAAVVLAVAVGPLATLRCMARIEAAKAARREKQRRDGESGGGPPG</sequence>
<name>A0ABV4TTE8_9GAMM</name>
<evidence type="ECO:0000313" key="2">
    <source>
        <dbReference type="Proteomes" id="UP001575181"/>
    </source>
</evidence>
<dbReference type="RefSeq" id="WP_373655385.1">
    <property type="nucleotide sequence ID" value="NZ_JBGUAW010000004.1"/>
</dbReference>
<protein>
    <submittedName>
        <fullName evidence="1">Uncharacterized protein</fullName>
    </submittedName>
</protein>
<evidence type="ECO:0000313" key="1">
    <source>
        <dbReference type="EMBL" id="MFA9460604.1"/>
    </source>
</evidence>
<keyword evidence="2" id="KW-1185">Reference proteome</keyword>
<reference evidence="1 2" key="1">
    <citation type="submission" date="2024-08" db="EMBL/GenBank/DDBJ databases">
        <title>Whole-genome sequencing of halo(alkali)philic microorganisms from hypersaline lakes.</title>
        <authorList>
            <person name="Sorokin D.Y."/>
            <person name="Merkel A.Y."/>
            <person name="Messina E."/>
            <person name="Yakimov M."/>
        </authorList>
    </citation>
    <scope>NUCLEOTIDE SEQUENCE [LARGE SCALE GENOMIC DNA]</scope>
    <source>
        <strain evidence="1 2">Cl-TMA</strain>
    </source>
</reference>
<comment type="caution">
    <text evidence="1">The sequence shown here is derived from an EMBL/GenBank/DDBJ whole genome shotgun (WGS) entry which is preliminary data.</text>
</comment>